<dbReference type="EMBL" id="CAJZBQ010000009">
    <property type="protein sequence ID" value="CAG9312976.1"/>
    <property type="molecule type" value="Genomic_DNA"/>
</dbReference>
<feature type="transmembrane region" description="Helical" evidence="1">
    <location>
        <begin position="98"/>
        <end position="120"/>
    </location>
</feature>
<keyword evidence="1" id="KW-1133">Transmembrane helix</keyword>
<evidence type="ECO:0000313" key="3">
    <source>
        <dbReference type="Proteomes" id="UP001162131"/>
    </source>
</evidence>
<name>A0AAU9IEY6_9CILI</name>
<gene>
    <name evidence="2" type="ORF">BSTOLATCC_MIC7767</name>
</gene>
<keyword evidence="1" id="KW-0812">Transmembrane</keyword>
<dbReference type="Proteomes" id="UP001162131">
    <property type="component" value="Unassembled WGS sequence"/>
</dbReference>
<feature type="transmembrane region" description="Helical" evidence="1">
    <location>
        <begin position="40"/>
        <end position="60"/>
    </location>
</feature>
<keyword evidence="1" id="KW-0472">Membrane</keyword>
<sequence>MVIFSIPKYIFRVIHIFAGCFILGNAFADLIWDERDQDSYTIMKLLCVIFLLISGAANFMPNEIFDVDKNILWVKLILVKIVLWLFYLPYFWACLIGLFSPSAIIEVILAVIIILISSFAKTVREGDVKIPEEIANLRD</sequence>
<dbReference type="AlphaFoldDB" id="A0AAU9IEY6"/>
<reference evidence="2" key="1">
    <citation type="submission" date="2021-09" db="EMBL/GenBank/DDBJ databases">
        <authorList>
            <consortium name="AG Swart"/>
            <person name="Singh M."/>
            <person name="Singh A."/>
            <person name="Seah K."/>
            <person name="Emmerich C."/>
        </authorList>
    </citation>
    <scope>NUCLEOTIDE SEQUENCE</scope>
    <source>
        <strain evidence="2">ATCC30299</strain>
    </source>
</reference>
<comment type="caution">
    <text evidence="2">The sequence shown here is derived from an EMBL/GenBank/DDBJ whole genome shotgun (WGS) entry which is preliminary data.</text>
</comment>
<feature type="transmembrane region" description="Helical" evidence="1">
    <location>
        <begin position="9"/>
        <end position="28"/>
    </location>
</feature>
<accession>A0AAU9IEY6</accession>
<protein>
    <submittedName>
        <fullName evidence="2">Uncharacterized protein</fullName>
    </submittedName>
</protein>
<keyword evidence="3" id="KW-1185">Reference proteome</keyword>
<organism evidence="2 3">
    <name type="scientific">Blepharisma stoltei</name>
    <dbReference type="NCBI Taxonomy" id="1481888"/>
    <lineage>
        <taxon>Eukaryota</taxon>
        <taxon>Sar</taxon>
        <taxon>Alveolata</taxon>
        <taxon>Ciliophora</taxon>
        <taxon>Postciliodesmatophora</taxon>
        <taxon>Heterotrichea</taxon>
        <taxon>Heterotrichida</taxon>
        <taxon>Blepharismidae</taxon>
        <taxon>Blepharisma</taxon>
    </lineage>
</organism>
<evidence type="ECO:0000256" key="1">
    <source>
        <dbReference type="SAM" id="Phobius"/>
    </source>
</evidence>
<evidence type="ECO:0000313" key="2">
    <source>
        <dbReference type="EMBL" id="CAG9312976.1"/>
    </source>
</evidence>
<proteinExistence type="predicted"/>
<feature type="transmembrane region" description="Helical" evidence="1">
    <location>
        <begin position="72"/>
        <end position="92"/>
    </location>
</feature>